<dbReference type="Proteomes" id="UP001295423">
    <property type="component" value="Unassembled WGS sequence"/>
</dbReference>
<proteinExistence type="predicted"/>
<keyword evidence="4" id="KW-1185">Reference proteome</keyword>
<name>A0AAD2JIM4_9STRA</name>
<gene>
    <name evidence="3" type="ORF">CYCCA115_LOCUS14260</name>
</gene>
<protein>
    <recommendedName>
        <fullName evidence="2">NADH:ubiquinone oxidoreductase intermediate-associated protein 30 domain-containing protein</fullName>
    </recommendedName>
</protein>
<feature type="transmembrane region" description="Helical" evidence="1">
    <location>
        <begin position="240"/>
        <end position="263"/>
    </location>
</feature>
<evidence type="ECO:0000313" key="4">
    <source>
        <dbReference type="Proteomes" id="UP001295423"/>
    </source>
</evidence>
<dbReference type="InterPro" id="IPR008979">
    <property type="entry name" value="Galactose-bd-like_sf"/>
</dbReference>
<dbReference type="InterPro" id="IPR013857">
    <property type="entry name" value="NADH-UbQ_OxRdtase-assoc_prot30"/>
</dbReference>
<keyword evidence="1" id="KW-1133">Transmembrane helix</keyword>
<keyword evidence="1" id="KW-0812">Transmembrane</keyword>
<organism evidence="3 4">
    <name type="scientific">Cylindrotheca closterium</name>
    <dbReference type="NCBI Taxonomy" id="2856"/>
    <lineage>
        <taxon>Eukaryota</taxon>
        <taxon>Sar</taxon>
        <taxon>Stramenopiles</taxon>
        <taxon>Ochrophyta</taxon>
        <taxon>Bacillariophyta</taxon>
        <taxon>Bacillariophyceae</taxon>
        <taxon>Bacillariophycidae</taxon>
        <taxon>Bacillariales</taxon>
        <taxon>Bacillariaceae</taxon>
        <taxon>Cylindrotheca</taxon>
    </lineage>
</organism>
<sequence length="308" mass="34226">MSNNSISDVDEKSDANAMSGKKILLEDFSNPTNKWTVMNDPVMGGESYSSLEITEDGIAKFTGKCAIVPKLSAPGFITMETGSQFYQKPAKFADISTCEGFEFEIKTNTEYNGYRVSFGKAHVKGGRFAYGYKAPLALEDMPAVGEFGTVMIPFKKFSDKWNDATGDITVECSDDPSYCPSEQWLKRMETMSFWGEGIEGMVDLEVKTISAFGCDASATGIAEEPPMLQSEIHTIGSNPFYLGFTMMITLLLVCVLSCVCCCYHRRRAQTQRYNKAVDQLGDMTLEGAVYRDDDFEDQFEDENDLELS</sequence>
<reference evidence="3" key="1">
    <citation type="submission" date="2023-08" db="EMBL/GenBank/DDBJ databases">
        <authorList>
            <person name="Audoor S."/>
            <person name="Bilcke G."/>
        </authorList>
    </citation>
    <scope>NUCLEOTIDE SEQUENCE</scope>
</reference>
<evidence type="ECO:0000313" key="3">
    <source>
        <dbReference type="EMBL" id="CAJ1953657.1"/>
    </source>
</evidence>
<accession>A0AAD2JIM4</accession>
<dbReference type="Pfam" id="PF08547">
    <property type="entry name" value="CIA30"/>
    <property type="match status" value="1"/>
</dbReference>
<evidence type="ECO:0000256" key="1">
    <source>
        <dbReference type="SAM" id="Phobius"/>
    </source>
</evidence>
<dbReference type="EMBL" id="CAKOGP040001836">
    <property type="protein sequence ID" value="CAJ1953657.1"/>
    <property type="molecule type" value="Genomic_DNA"/>
</dbReference>
<evidence type="ECO:0000259" key="2">
    <source>
        <dbReference type="Pfam" id="PF08547"/>
    </source>
</evidence>
<comment type="caution">
    <text evidence="3">The sequence shown here is derived from an EMBL/GenBank/DDBJ whole genome shotgun (WGS) entry which is preliminary data.</text>
</comment>
<dbReference type="SUPFAM" id="SSF49785">
    <property type="entry name" value="Galactose-binding domain-like"/>
    <property type="match status" value="1"/>
</dbReference>
<feature type="domain" description="NADH:ubiquinone oxidoreductase intermediate-associated protein 30" evidence="2">
    <location>
        <begin position="30"/>
        <end position="160"/>
    </location>
</feature>
<keyword evidence="1" id="KW-0472">Membrane</keyword>
<dbReference type="AlphaFoldDB" id="A0AAD2JIM4"/>